<keyword evidence="2" id="KW-1185">Reference proteome</keyword>
<proteinExistence type="predicted"/>
<gene>
    <name evidence="1" type="ORF">CEQ48_15930</name>
</gene>
<reference evidence="2" key="1">
    <citation type="journal article" date="2017" name="Genome Announc.">
        <title>Complete Genome Sequence of Vibrio sp. Strain 2521-89, a Close Relative of Vibrio cholerae Isolated from Lake Water in New Mexico, USA.</title>
        <authorList>
            <person name="Liang K."/>
            <person name="Orata F.D."/>
            <person name="Winkjer N.S."/>
            <person name="Rowe L.A."/>
            <person name="Tarr C.L."/>
            <person name="Boucher Y."/>
        </authorList>
    </citation>
    <scope>NUCLEOTIDE SEQUENCE [LARGE SCALE GENOMIC DNA]</scope>
    <source>
        <strain evidence="2">2521-89</strain>
    </source>
</reference>
<sequence>MGLGEFRRIIFSSIHFLLEAVAVLAEFAHPNHRVYLCSWGFTHLPPTCNTKSFRYITAGSDTHLKTKKGADAPLVLLRLATASQTSSYRYTAC</sequence>
<dbReference type="KEGG" id="vti:CEQ48_15930"/>
<reference evidence="1 2" key="2">
    <citation type="submission" date="2017-06" db="EMBL/GenBank/DDBJ databases">
        <title>Complete genome sequence of Vibrio sp. 2521-89, a close relative of Vibrio cholerae isolated from lake water in New Mexico, USA.</title>
        <authorList>
            <person name="Liang K."/>
            <person name="Orata F.D."/>
            <person name="Winkjer N.S."/>
            <person name="Tarr C.L."/>
            <person name="Boucher Y."/>
        </authorList>
    </citation>
    <scope>NUCLEOTIDE SEQUENCE [LARGE SCALE GENOMIC DNA]</scope>
    <source>
        <strain evidence="1 2">2521-89</strain>
    </source>
</reference>
<dbReference type="EMBL" id="CP022353">
    <property type="protein sequence ID" value="ASK56195.1"/>
    <property type="molecule type" value="Genomic_DNA"/>
</dbReference>
<dbReference type="Proteomes" id="UP000198371">
    <property type="component" value="Chromosome 1"/>
</dbReference>
<protein>
    <recommendedName>
        <fullName evidence="3">Secreted protein</fullName>
    </recommendedName>
</protein>
<name>A0AAU8WW17_9VIBR</name>
<evidence type="ECO:0000313" key="2">
    <source>
        <dbReference type="Proteomes" id="UP000198371"/>
    </source>
</evidence>
<accession>A0AAU8WW17</accession>
<organism evidence="1 2">
    <name type="scientific">Vibrio tarriae</name>
    <dbReference type="NCBI Taxonomy" id="2014742"/>
    <lineage>
        <taxon>Bacteria</taxon>
        <taxon>Pseudomonadati</taxon>
        <taxon>Pseudomonadota</taxon>
        <taxon>Gammaproteobacteria</taxon>
        <taxon>Vibrionales</taxon>
        <taxon>Vibrionaceae</taxon>
        <taxon>Vibrio</taxon>
    </lineage>
</organism>
<evidence type="ECO:0008006" key="3">
    <source>
        <dbReference type="Google" id="ProtNLM"/>
    </source>
</evidence>
<evidence type="ECO:0000313" key="1">
    <source>
        <dbReference type="EMBL" id="ASK56195.1"/>
    </source>
</evidence>
<dbReference type="AlphaFoldDB" id="A0AAU8WW17"/>